<proteinExistence type="inferred from homology"/>
<evidence type="ECO:0000256" key="2">
    <source>
        <dbReference type="SAM" id="MobiDB-lite"/>
    </source>
</evidence>
<comment type="caution">
    <text evidence="3">The sequence shown here is derived from an EMBL/GenBank/DDBJ whole genome shotgun (WGS) entry which is preliminary data.</text>
</comment>
<dbReference type="AlphaFoldDB" id="A0AAN7K672"/>
<gene>
    <name evidence="3" type="ORF">SAY87_005300</name>
</gene>
<protein>
    <recommendedName>
        <fullName evidence="5">Vacuolar protein sorting-associated protein Ist1</fullName>
    </recommendedName>
</protein>
<accession>A0AAN7K672</accession>
<dbReference type="Gene3D" id="1.20.1260.60">
    <property type="entry name" value="Vacuolar protein sorting-associated protein Ist1"/>
    <property type="match status" value="1"/>
</dbReference>
<feature type="region of interest" description="Disordered" evidence="2">
    <location>
        <begin position="193"/>
        <end position="227"/>
    </location>
</feature>
<dbReference type="PANTHER" id="PTHR12161:SF16">
    <property type="entry name" value="REGULATOR OF VPS4 ACTIVITY IN THE MVB PATHWAY PROTEIN"/>
    <property type="match status" value="1"/>
</dbReference>
<dbReference type="EMBL" id="JAXIOK010000010">
    <property type="protein sequence ID" value="KAK4760407.1"/>
    <property type="molecule type" value="Genomic_DNA"/>
</dbReference>
<evidence type="ECO:0008006" key="5">
    <source>
        <dbReference type="Google" id="ProtNLM"/>
    </source>
</evidence>
<keyword evidence="4" id="KW-1185">Reference proteome</keyword>
<feature type="compositionally biased region" description="Polar residues" evidence="2">
    <location>
        <begin position="269"/>
        <end position="283"/>
    </location>
</feature>
<evidence type="ECO:0000313" key="4">
    <source>
        <dbReference type="Proteomes" id="UP001345219"/>
    </source>
</evidence>
<comment type="similarity">
    <text evidence="1">Belongs to the IST1 family.</text>
</comment>
<dbReference type="InterPro" id="IPR005061">
    <property type="entry name" value="Ist1"/>
</dbReference>
<dbReference type="FunFam" id="1.20.1260.60:FF:000002">
    <property type="entry name" value="Vacuolar protein sorting-associated protein IST1"/>
    <property type="match status" value="1"/>
</dbReference>
<dbReference type="Proteomes" id="UP001345219">
    <property type="component" value="Chromosome 5"/>
</dbReference>
<dbReference type="PANTHER" id="PTHR12161">
    <property type="entry name" value="IST1 FAMILY MEMBER"/>
    <property type="match status" value="1"/>
</dbReference>
<dbReference type="GO" id="GO:0015031">
    <property type="term" value="P:protein transport"/>
    <property type="evidence" value="ECO:0007669"/>
    <property type="project" value="InterPro"/>
</dbReference>
<name>A0AAN7K672_9MYRT</name>
<organism evidence="3 4">
    <name type="scientific">Trapa incisa</name>
    <dbReference type="NCBI Taxonomy" id="236973"/>
    <lineage>
        <taxon>Eukaryota</taxon>
        <taxon>Viridiplantae</taxon>
        <taxon>Streptophyta</taxon>
        <taxon>Embryophyta</taxon>
        <taxon>Tracheophyta</taxon>
        <taxon>Spermatophyta</taxon>
        <taxon>Magnoliopsida</taxon>
        <taxon>eudicotyledons</taxon>
        <taxon>Gunneridae</taxon>
        <taxon>Pentapetalae</taxon>
        <taxon>rosids</taxon>
        <taxon>malvids</taxon>
        <taxon>Myrtales</taxon>
        <taxon>Lythraceae</taxon>
        <taxon>Trapa</taxon>
    </lineage>
</organism>
<sequence>MGRKLDRILGRGRGFRASTLKPLLSLALTRLSVLKNQRQVRSSNSLSDVLQLLQLGHHERALYRVEQVIKDQNMVDAYLLMESYCNLLIERVDLLEQERECPDELKEAISSLIYASSRCGEFPELIQIRSVFQSYFGKEFVACSIELRNYCGVNTKMIQKMSTTHPNMESRMKLLEEIAAENGIVLHLNETDMGENLKPEGPNPGEPSSSRSPRAGDDIETSLDGMESVGLSDSLKAKQKYKDVAGAAQAAFESAAYAAAAARAAVELSRSNGSFGPDSPSSRSPRKIET</sequence>
<evidence type="ECO:0000256" key="1">
    <source>
        <dbReference type="ARBA" id="ARBA00005536"/>
    </source>
</evidence>
<dbReference type="Pfam" id="PF03398">
    <property type="entry name" value="Ist1"/>
    <property type="match status" value="1"/>
</dbReference>
<feature type="region of interest" description="Disordered" evidence="2">
    <location>
        <begin position="267"/>
        <end position="290"/>
    </location>
</feature>
<reference evidence="3 4" key="1">
    <citation type="journal article" date="2023" name="Hortic Res">
        <title>Pangenome of water caltrop reveals structural variations and asymmetric subgenome divergence after allopolyploidization.</title>
        <authorList>
            <person name="Zhang X."/>
            <person name="Chen Y."/>
            <person name="Wang L."/>
            <person name="Yuan Y."/>
            <person name="Fang M."/>
            <person name="Shi L."/>
            <person name="Lu R."/>
            <person name="Comes H.P."/>
            <person name="Ma Y."/>
            <person name="Chen Y."/>
            <person name="Huang G."/>
            <person name="Zhou Y."/>
            <person name="Zheng Z."/>
            <person name="Qiu Y."/>
        </authorList>
    </citation>
    <scope>NUCLEOTIDE SEQUENCE [LARGE SCALE GENOMIC DNA]</scope>
    <source>
        <tissue evidence="3">Roots</tissue>
    </source>
</reference>
<dbReference type="InterPro" id="IPR042277">
    <property type="entry name" value="IST1-like"/>
</dbReference>
<evidence type="ECO:0000313" key="3">
    <source>
        <dbReference type="EMBL" id="KAK4760407.1"/>
    </source>
</evidence>